<dbReference type="Pfam" id="PF13715">
    <property type="entry name" value="CarbopepD_reg_2"/>
    <property type="match status" value="1"/>
</dbReference>
<dbReference type="GO" id="GO:0009279">
    <property type="term" value="C:cell outer membrane"/>
    <property type="evidence" value="ECO:0007669"/>
    <property type="project" value="UniProtKB-SubCell"/>
</dbReference>
<dbReference type="PANTHER" id="PTHR30069">
    <property type="entry name" value="TONB-DEPENDENT OUTER MEMBRANE RECEPTOR"/>
    <property type="match status" value="1"/>
</dbReference>
<dbReference type="PROSITE" id="PS52016">
    <property type="entry name" value="TONB_DEPENDENT_REC_3"/>
    <property type="match status" value="1"/>
</dbReference>
<dbReference type="GO" id="GO:0015344">
    <property type="term" value="F:siderophore uptake transmembrane transporter activity"/>
    <property type="evidence" value="ECO:0007669"/>
    <property type="project" value="TreeGrafter"/>
</dbReference>
<dbReference type="SUPFAM" id="SSF49464">
    <property type="entry name" value="Carboxypeptidase regulatory domain-like"/>
    <property type="match status" value="1"/>
</dbReference>
<proteinExistence type="inferred from homology"/>
<dbReference type="InterPro" id="IPR037066">
    <property type="entry name" value="Plug_dom_sf"/>
</dbReference>
<dbReference type="FunFam" id="2.170.130.10:FF:000003">
    <property type="entry name" value="SusC/RagA family TonB-linked outer membrane protein"/>
    <property type="match status" value="1"/>
</dbReference>
<dbReference type="NCBIfam" id="TIGR04057">
    <property type="entry name" value="SusC_RagA_signa"/>
    <property type="match status" value="1"/>
</dbReference>
<organism evidence="5 6">
    <name type="scientific">Leeuwenhoekiella polynyae</name>
    <dbReference type="NCBI Taxonomy" id="1550906"/>
    <lineage>
        <taxon>Bacteria</taxon>
        <taxon>Pseudomonadati</taxon>
        <taxon>Bacteroidota</taxon>
        <taxon>Flavobacteriia</taxon>
        <taxon>Flavobacteriales</taxon>
        <taxon>Flavobacteriaceae</taxon>
        <taxon>Leeuwenhoekiella</taxon>
    </lineage>
</organism>
<keyword evidence="2" id="KW-0472">Membrane</keyword>
<evidence type="ECO:0000313" key="5">
    <source>
        <dbReference type="EMBL" id="RXG25376.1"/>
    </source>
</evidence>
<dbReference type="InterPro" id="IPR008969">
    <property type="entry name" value="CarboxyPept-like_regulatory"/>
</dbReference>
<comment type="subcellular location">
    <subcellularLocation>
        <location evidence="2">Cell outer membrane</location>
        <topology evidence="2">Multi-pass membrane protein</topology>
    </subcellularLocation>
</comment>
<feature type="domain" description="TonB-dependent receptor plug" evidence="4">
    <location>
        <begin position="121"/>
        <end position="227"/>
    </location>
</feature>
<feature type="chain" id="PRO_5020199271" evidence="3">
    <location>
        <begin position="28"/>
        <end position="1030"/>
    </location>
</feature>
<keyword evidence="2" id="KW-1134">Transmembrane beta strand</keyword>
<dbReference type="EMBL" id="QOVK01000003">
    <property type="protein sequence ID" value="RXG25376.1"/>
    <property type="molecule type" value="Genomic_DNA"/>
</dbReference>
<dbReference type="RefSeq" id="WP_128764869.1">
    <property type="nucleotide sequence ID" value="NZ_JBHUOO010000048.1"/>
</dbReference>
<dbReference type="InterPro" id="IPR023996">
    <property type="entry name" value="TonB-dep_OMP_SusC/RagA"/>
</dbReference>
<name>A0A4Q0PFS6_9FLAO</name>
<dbReference type="OrthoDB" id="9768177at2"/>
<dbReference type="AlphaFoldDB" id="A0A4Q0PFS6"/>
<dbReference type="InterPro" id="IPR012910">
    <property type="entry name" value="Plug_dom"/>
</dbReference>
<dbReference type="Gene3D" id="2.60.40.1120">
    <property type="entry name" value="Carboxypeptidase-like, regulatory domain"/>
    <property type="match status" value="1"/>
</dbReference>
<dbReference type="InterPro" id="IPR023997">
    <property type="entry name" value="TonB-dep_OMP_SusC/RagA_CS"/>
</dbReference>
<evidence type="ECO:0000256" key="1">
    <source>
        <dbReference type="ARBA" id="ARBA00022729"/>
    </source>
</evidence>
<keyword evidence="1 3" id="KW-0732">Signal</keyword>
<reference evidence="5 6" key="1">
    <citation type="submission" date="2018-07" db="EMBL/GenBank/DDBJ databases">
        <title>Leeuwenhoekiella genomics.</title>
        <authorList>
            <person name="Tahon G."/>
            <person name="Willems A."/>
        </authorList>
    </citation>
    <scope>NUCLEOTIDE SEQUENCE [LARGE SCALE GENOMIC DNA]</scope>
    <source>
        <strain evidence="5 6">LMG 29608</strain>
    </source>
</reference>
<evidence type="ECO:0000256" key="2">
    <source>
        <dbReference type="PROSITE-ProRule" id="PRU01360"/>
    </source>
</evidence>
<evidence type="ECO:0000313" key="6">
    <source>
        <dbReference type="Proteomes" id="UP000289859"/>
    </source>
</evidence>
<dbReference type="NCBIfam" id="TIGR04056">
    <property type="entry name" value="OMP_RagA_SusC"/>
    <property type="match status" value="1"/>
</dbReference>
<comment type="caution">
    <text evidence="5">The sequence shown here is derived from an EMBL/GenBank/DDBJ whole genome shotgun (WGS) entry which is preliminary data.</text>
</comment>
<accession>A0A4Q0PFS6</accession>
<gene>
    <name evidence="5" type="ORF">DSM02_1347</name>
</gene>
<dbReference type="Pfam" id="PF07715">
    <property type="entry name" value="Plug"/>
    <property type="match status" value="1"/>
</dbReference>
<dbReference type="SUPFAM" id="SSF56935">
    <property type="entry name" value="Porins"/>
    <property type="match status" value="1"/>
</dbReference>
<keyword evidence="2" id="KW-0812">Transmembrane</keyword>
<dbReference type="Gene3D" id="2.170.130.10">
    <property type="entry name" value="TonB-dependent receptor, plug domain"/>
    <property type="match status" value="1"/>
</dbReference>
<dbReference type="GO" id="GO:0044718">
    <property type="term" value="P:siderophore transmembrane transport"/>
    <property type="evidence" value="ECO:0007669"/>
    <property type="project" value="TreeGrafter"/>
</dbReference>
<dbReference type="FunFam" id="2.60.40.1120:FF:000003">
    <property type="entry name" value="Outer membrane protein Omp121"/>
    <property type="match status" value="1"/>
</dbReference>
<keyword evidence="6" id="KW-1185">Reference proteome</keyword>
<keyword evidence="2" id="KW-0998">Cell outer membrane</keyword>
<evidence type="ECO:0000256" key="3">
    <source>
        <dbReference type="SAM" id="SignalP"/>
    </source>
</evidence>
<dbReference type="Proteomes" id="UP000289859">
    <property type="component" value="Unassembled WGS sequence"/>
</dbReference>
<comment type="similarity">
    <text evidence="2">Belongs to the TonB-dependent receptor family.</text>
</comment>
<evidence type="ECO:0000259" key="4">
    <source>
        <dbReference type="Pfam" id="PF07715"/>
    </source>
</evidence>
<dbReference type="InterPro" id="IPR039426">
    <property type="entry name" value="TonB-dep_rcpt-like"/>
</dbReference>
<feature type="signal peptide" evidence="3">
    <location>
        <begin position="1"/>
        <end position="27"/>
    </location>
</feature>
<protein>
    <submittedName>
        <fullName evidence="5">TonB-linked SusC/RagA family outer membrane protein</fullName>
    </submittedName>
</protein>
<keyword evidence="2" id="KW-0813">Transport</keyword>
<sequence>MTNYYLFKKSAALCGLLLFLFSMHLQAQDKQISGVVTDMNNTPLPGVSVLVKGTSNGVVTGFDGDYVIAASPDATLVFSYVGFTEQEVSVGTQTTIHIKLQENIAELNEVVLVGYGQKSKTTLTGAVSTVKGEELVKSPQPNLSNSFAGRLSGVVANNRSGEPGADGATIRIRGISTTGDNNPLVVIDGIPNRLGGLDRLNPNDVENITVLKDASAAIYGAQAANGVILITTKRGKMGKPSFSITANQGFSTPANLPKLADSPTYATILNEINFYRNPSGGMNQIYSNDDIALFATGSDPDNYPNTSWTDAAISDWSLQDSENVSLRGGGEHFRYFTSLGRTNQDGIYKDGINNYKQVNLRANLDVDVTSNLTLGVDLNYRKEDRIFPTRSAGDIFRAIYRTYPTIPARYSNGLPSAGVEQGQNPIIIPTGIPGTDVQPTTVLNSTLTLDYKLPIEGLSIKGFYSEDRSFAARKRFAIPFTVYQIDNSTSPATFNEVIAGPDSRTPELLQAQDNRQLQTANIRLNFERSFDLHHINSFIAYEQQESNRSVFEAFRSGFISAEIPEFNLGGGEPEQSSNSGYSQRFTRRNYFSRISYDYDQKYLAEVQARYDGSSRFAEGNRYGFFPSISLGWRISAEDWFNSDAVRNLKVKASYGLLGNDRIDPFQYLNTYALRPTDFVDPNGTPLPIFIINQLANPGITWETAKKLDIGVSADLFDNFSIELDYFHEVRSDLLTARSGSLPFVSGIVNEFDLDAIIPQENIGEVKNRGFEAIVGYNQTWGEFSFFADANFTFNKNEVVFLDDPQGIPDYQLSKGKPLGSGLLYDAIGIFRTQEDLDNNVTLPGQQLGDLIYRDVDGDGEITELDRVRQELTNVPQIVYGLTLGVNYKSFDLSMLWQGQARSVQYVAPESGEVGNFFSTWADNRWSPNNPDGSYPRVDVRTSSSINEGLFRNNFWLVNTSFLRLKNLELGYSLPQSSLSFLGISSARVYASGYNLVTFTESKDVDPEGDSTSGQFYPQLKTYNLGINVNF</sequence>
<dbReference type="PANTHER" id="PTHR30069:SF29">
    <property type="entry name" value="HEMOGLOBIN AND HEMOGLOBIN-HAPTOGLOBIN-BINDING PROTEIN 1-RELATED"/>
    <property type="match status" value="1"/>
</dbReference>